<dbReference type="EMBL" id="LHPF02000054">
    <property type="protein sequence ID" value="PSC67570.1"/>
    <property type="molecule type" value="Genomic_DNA"/>
</dbReference>
<dbReference type="PANTHER" id="PTHR28657">
    <property type="entry name" value="INDOLEAMINE 2,3-DIOXYGENASE"/>
    <property type="match status" value="1"/>
</dbReference>
<evidence type="ECO:0000313" key="5">
    <source>
        <dbReference type="EMBL" id="PSC67571.1"/>
    </source>
</evidence>
<dbReference type="PANTHER" id="PTHR28657:SF5">
    <property type="entry name" value="INDOLEAMINE 2,3-DIOXYGENASE"/>
    <property type="match status" value="1"/>
</dbReference>
<dbReference type="GO" id="GO:0019441">
    <property type="term" value="P:L-tryptophan catabolic process to kynurenine"/>
    <property type="evidence" value="ECO:0007669"/>
    <property type="project" value="InterPro"/>
</dbReference>
<evidence type="ECO:0000313" key="6">
    <source>
        <dbReference type="Proteomes" id="UP000239649"/>
    </source>
</evidence>
<protein>
    <recommendedName>
        <fullName evidence="7">Indoleamine 2,3-dioxygenase</fullName>
    </recommendedName>
</protein>
<dbReference type="Proteomes" id="UP000239649">
    <property type="component" value="Unassembled WGS sequence"/>
</dbReference>
<dbReference type="Pfam" id="PF01231">
    <property type="entry name" value="IDO"/>
    <property type="match status" value="1"/>
</dbReference>
<dbReference type="InterPro" id="IPR000898">
    <property type="entry name" value="Indolamine_dOase"/>
</dbReference>
<comment type="caution">
    <text evidence="5">The sequence shown here is derived from an EMBL/GenBank/DDBJ whole genome shotgun (WGS) entry which is preliminary data.</text>
</comment>
<comment type="similarity">
    <text evidence="1">Belongs to the indoleamine 2,3-dioxygenase family.</text>
</comment>
<keyword evidence="3 4" id="KW-0408">Iron</keyword>
<accession>A0A2P6V0F2</accession>
<dbReference type="EMBL" id="LHPF02000054">
    <property type="protein sequence ID" value="PSC67571.1"/>
    <property type="molecule type" value="Genomic_DNA"/>
</dbReference>
<gene>
    <name evidence="5" type="ORF">C2E20_8766</name>
</gene>
<dbReference type="Gene3D" id="1.20.58.480">
    <property type="match status" value="1"/>
</dbReference>
<dbReference type="OrthoDB" id="540174at2759"/>
<dbReference type="GO" id="GO:0016702">
    <property type="term" value="F:oxidoreductase activity, acting on single donors with incorporation of molecular oxygen, incorporation of two atoms of oxygen"/>
    <property type="evidence" value="ECO:0007669"/>
    <property type="project" value="UniProtKB-ARBA"/>
</dbReference>
<evidence type="ECO:0000256" key="1">
    <source>
        <dbReference type="ARBA" id="ARBA00007119"/>
    </source>
</evidence>
<organism evidence="5 6">
    <name type="scientific">Micractinium conductrix</name>
    <dbReference type="NCBI Taxonomy" id="554055"/>
    <lineage>
        <taxon>Eukaryota</taxon>
        <taxon>Viridiplantae</taxon>
        <taxon>Chlorophyta</taxon>
        <taxon>core chlorophytes</taxon>
        <taxon>Trebouxiophyceae</taxon>
        <taxon>Chlorellales</taxon>
        <taxon>Chlorellaceae</taxon>
        <taxon>Chlorella clade</taxon>
        <taxon>Micractinium</taxon>
    </lineage>
</organism>
<keyword evidence="2 4" id="KW-0479">Metal-binding</keyword>
<evidence type="ECO:0008006" key="7">
    <source>
        <dbReference type="Google" id="ProtNLM"/>
    </source>
</evidence>
<dbReference type="AlphaFoldDB" id="A0A2P6V0F2"/>
<evidence type="ECO:0000256" key="2">
    <source>
        <dbReference type="ARBA" id="ARBA00022723"/>
    </source>
</evidence>
<dbReference type="GO" id="GO:0046872">
    <property type="term" value="F:metal ion binding"/>
    <property type="evidence" value="ECO:0007669"/>
    <property type="project" value="UniProtKB-KW"/>
</dbReference>
<keyword evidence="6" id="KW-1185">Reference proteome</keyword>
<dbReference type="SUPFAM" id="SSF140959">
    <property type="entry name" value="Indolic compounds 2,3-dioxygenase-like"/>
    <property type="match status" value="1"/>
</dbReference>
<keyword evidence="4" id="KW-0349">Heme</keyword>
<evidence type="ECO:0000256" key="3">
    <source>
        <dbReference type="ARBA" id="ARBA00023004"/>
    </source>
</evidence>
<evidence type="ECO:0000256" key="4">
    <source>
        <dbReference type="PIRSR" id="PIRSR600898-1"/>
    </source>
</evidence>
<reference evidence="5 6" key="1">
    <citation type="journal article" date="2018" name="Plant J.">
        <title>Genome sequences of Chlorella sorokiniana UTEX 1602 and Micractinium conductrix SAG 241.80: implications to maltose excretion by a green alga.</title>
        <authorList>
            <person name="Arriola M.B."/>
            <person name="Velmurugan N."/>
            <person name="Zhang Y."/>
            <person name="Plunkett M.H."/>
            <person name="Hondzo H."/>
            <person name="Barney B.M."/>
        </authorList>
    </citation>
    <scope>NUCLEOTIDE SEQUENCE [LARGE SCALE GENOMIC DNA]</scope>
    <source>
        <strain evidence="5 6">SAG 241.80</strain>
    </source>
</reference>
<reference evidence="5" key="2">
    <citation type="submission" date="2018-02" db="EMBL/GenBank/DDBJ databases">
        <authorList>
            <person name="Cohen D.B."/>
            <person name="Kent A.D."/>
        </authorList>
    </citation>
    <scope>NUCLEOTIDE SEQUENCE</scope>
    <source>
        <strain evidence="5">SAG 241.80</strain>
    </source>
</reference>
<proteinExistence type="inferred from homology"/>
<feature type="binding site" description="proximal binding residue" evidence="4">
    <location>
        <position position="226"/>
    </location>
    <ligand>
        <name>heme b</name>
        <dbReference type="ChEBI" id="CHEBI:60344"/>
    </ligand>
    <ligandPart>
        <name>Fe</name>
        <dbReference type="ChEBI" id="CHEBI:18248"/>
    </ligandPart>
</feature>
<dbReference type="GO" id="GO:0020037">
    <property type="term" value="F:heme binding"/>
    <property type="evidence" value="ECO:0007669"/>
    <property type="project" value="InterPro"/>
</dbReference>
<dbReference type="InterPro" id="IPR037217">
    <property type="entry name" value="Trp/Indoleamine_2_3_dOase-like"/>
</dbReference>
<sequence length="269" mass="28693">MPPVSVYSTYNLANWQRLDPSGPVALGNIACLHNFLGGMDEEWFRLVHIEIEARAAPAVAALPAAQASAAAGDAAGVRAALEGIAGALADMQASLSCMGEKCDPAIYYSRVRLPMIGWRGNPDLPQGLIYEGCFGGQPQQLYGATGAQSSIVPALDAALGIQHDRCSWLAAYLQDMRAHMPPQHRAFVSRLEAGTSLRTAAEAGPPGLKAAYNDAVAELEKFRSQHKAFAYHYIAKHSKRAEEVKGTGGSDFMPALQGFRDATTTHLLS</sequence>
<name>A0A2P6V0F2_9CHLO</name>